<feature type="signal peptide" evidence="1">
    <location>
        <begin position="1"/>
        <end position="17"/>
    </location>
</feature>
<feature type="chain" id="PRO_5032883437" description="Polyhydroxybutyrate depolymerase" evidence="1">
    <location>
        <begin position="18"/>
        <end position="292"/>
    </location>
</feature>
<keyword evidence="1" id="KW-0732">Signal</keyword>
<gene>
    <name evidence="2" type="ORF">TOA249_LOCUS6065</name>
</gene>
<evidence type="ECO:0000313" key="3">
    <source>
        <dbReference type="Proteomes" id="UP000663838"/>
    </source>
</evidence>
<comment type="caution">
    <text evidence="2">The sequence shown here is derived from an EMBL/GenBank/DDBJ whole genome shotgun (WGS) entry which is preliminary data.</text>
</comment>
<dbReference type="EMBL" id="CAJOBS010000252">
    <property type="protein sequence ID" value="CAF4535462.1"/>
    <property type="molecule type" value="Genomic_DNA"/>
</dbReference>
<evidence type="ECO:0000313" key="2">
    <source>
        <dbReference type="EMBL" id="CAF4535462.1"/>
    </source>
</evidence>
<dbReference type="Proteomes" id="UP000663838">
    <property type="component" value="Unassembled WGS sequence"/>
</dbReference>
<accession>A0A820XR93</accession>
<name>A0A820XR93_9BILA</name>
<sequence>MLTIFCISVLVASFIEAKTPRTDVTVSSISAGVSMASQLQIAFSSEISDCGIVAGPSYYCAQGNTMSNVWSDLSMNGSATSASLTNIQNKLKSYIGSSSADPTSNVKDDSLNEKIYSKFGARIKTNYNLPANHVFPIEDFNGKCETLNSANFMNDCTFTLSSITVPGITGTSSSDVGASFDTQGYIYFPPACTKGKKCPIHVVLHGCKQAGYLEIAELNDIIVLFPQVIQSTFTSQNLNGCFDWWGYGSVSYANKLGPHTWLVSKKSSILFDALILLQVLENKVLKNQLKIK</sequence>
<dbReference type="AlphaFoldDB" id="A0A820XR93"/>
<dbReference type="InterPro" id="IPR029058">
    <property type="entry name" value="AB_hydrolase_fold"/>
</dbReference>
<proteinExistence type="predicted"/>
<evidence type="ECO:0000256" key="1">
    <source>
        <dbReference type="SAM" id="SignalP"/>
    </source>
</evidence>
<dbReference type="SUPFAM" id="SSF53474">
    <property type="entry name" value="alpha/beta-Hydrolases"/>
    <property type="match status" value="1"/>
</dbReference>
<evidence type="ECO:0008006" key="4">
    <source>
        <dbReference type="Google" id="ProtNLM"/>
    </source>
</evidence>
<reference evidence="2" key="1">
    <citation type="submission" date="2021-02" db="EMBL/GenBank/DDBJ databases">
        <authorList>
            <person name="Nowell W R."/>
        </authorList>
    </citation>
    <scope>NUCLEOTIDE SEQUENCE</scope>
</reference>
<protein>
    <recommendedName>
        <fullName evidence="4">Polyhydroxybutyrate depolymerase</fullName>
    </recommendedName>
</protein>
<organism evidence="2 3">
    <name type="scientific">Rotaria socialis</name>
    <dbReference type="NCBI Taxonomy" id="392032"/>
    <lineage>
        <taxon>Eukaryota</taxon>
        <taxon>Metazoa</taxon>
        <taxon>Spiralia</taxon>
        <taxon>Gnathifera</taxon>
        <taxon>Rotifera</taxon>
        <taxon>Eurotatoria</taxon>
        <taxon>Bdelloidea</taxon>
        <taxon>Philodinida</taxon>
        <taxon>Philodinidae</taxon>
        <taxon>Rotaria</taxon>
    </lineage>
</organism>
<dbReference type="Gene3D" id="3.40.50.1820">
    <property type="entry name" value="alpha/beta hydrolase"/>
    <property type="match status" value="1"/>
</dbReference>